<dbReference type="InterPro" id="IPR009003">
    <property type="entry name" value="Peptidase_S1_PA"/>
</dbReference>
<dbReference type="Gene3D" id="2.40.10.10">
    <property type="entry name" value="Trypsin-like serine proteases"/>
    <property type="match status" value="2"/>
</dbReference>
<dbReference type="GO" id="GO:0008233">
    <property type="term" value="F:peptidase activity"/>
    <property type="evidence" value="ECO:0007669"/>
    <property type="project" value="UniProtKB-KW"/>
</dbReference>
<dbReference type="InterPro" id="IPR043504">
    <property type="entry name" value="Peptidase_S1_PA_chymotrypsin"/>
</dbReference>
<dbReference type="AlphaFoldDB" id="A0A7X5LL92"/>
<keyword evidence="1" id="KW-0645">Protease</keyword>
<keyword evidence="1" id="KW-0378">Hydrolase</keyword>
<dbReference type="PANTHER" id="PTHR43019">
    <property type="entry name" value="SERINE ENDOPROTEASE DEGS"/>
    <property type="match status" value="1"/>
</dbReference>
<name>A0A7X5LL92_9ALTE</name>
<keyword evidence="2" id="KW-1185">Reference proteome</keyword>
<dbReference type="PANTHER" id="PTHR43019:SF23">
    <property type="entry name" value="PROTEASE DO-LIKE 5, CHLOROPLASTIC"/>
    <property type="match status" value="1"/>
</dbReference>
<reference evidence="1 2" key="1">
    <citation type="submission" date="2020-01" db="EMBL/GenBank/DDBJ databases">
        <authorList>
            <person name="Chen J."/>
            <person name="Zhu S."/>
            <person name="Yang J."/>
        </authorList>
    </citation>
    <scope>NUCLEOTIDE SEQUENCE [LARGE SCALE GENOMIC DNA]</scope>
    <source>
        <strain evidence="1 2">345S023</strain>
    </source>
</reference>
<comment type="caution">
    <text evidence="1">The sequence shown here is derived from an EMBL/GenBank/DDBJ whole genome shotgun (WGS) entry which is preliminary data.</text>
</comment>
<dbReference type="GO" id="GO:0006508">
    <property type="term" value="P:proteolysis"/>
    <property type="evidence" value="ECO:0007669"/>
    <property type="project" value="UniProtKB-KW"/>
</dbReference>
<organism evidence="1 2">
    <name type="scientific">Alteromonas profundi</name>
    <dbReference type="NCBI Taxonomy" id="2696062"/>
    <lineage>
        <taxon>Bacteria</taxon>
        <taxon>Pseudomonadati</taxon>
        <taxon>Pseudomonadota</taxon>
        <taxon>Gammaproteobacteria</taxon>
        <taxon>Alteromonadales</taxon>
        <taxon>Alteromonadaceae</taxon>
        <taxon>Alteromonas/Salinimonas group</taxon>
        <taxon>Alteromonas</taxon>
    </lineage>
</organism>
<sequence length="251" mass="26655">MTWVICWAFITCNYSVADEKSFPQVVSNVSKSVVAIGIYSPLNQPGNQLRGTGFVVGDGKWIITNHHVVSEVLDPAVVEHYVVVHGEGKQVSTFKASIEAIDIKHDLAILRIDASLPPIKLHDDTFSPPGAQIAMTGYPIGPVLGLYAATHRGYIAAITPDALPNAGSSQLTVDMLARLENADLIYQLDATAFPGNSGSPLYLPATGEVIGVINKVFITAGKESAISAPTGISYAIPVKHVHGLMKRVGAM</sequence>
<dbReference type="Proteomes" id="UP000470213">
    <property type="component" value="Unassembled WGS sequence"/>
</dbReference>
<gene>
    <name evidence="1" type="ORF">GTH32_09535</name>
</gene>
<protein>
    <submittedName>
        <fullName evidence="1">Trypsin-like serine protease</fullName>
    </submittedName>
</protein>
<dbReference type="Pfam" id="PF13365">
    <property type="entry name" value="Trypsin_2"/>
    <property type="match status" value="1"/>
</dbReference>
<proteinExistence type="predicted"/>
<dbReference type="SUPFAM" id="SSF50494">
    <property type="entry name" value="Trypsin-like serine proteases"/>
    <property type="match status" value="1"/>
</dbReference>
<evidence type="ECO:0000313" key="2">
    <source>
        <dbReference type="Proteomes" id="UP000470213"/>
    </source>
</evidence>
<dbReference type="EMBL" id="JAAAWN010000010">
    <property type="protein sequence ID" value="NDV91421.1"/>
    <property type="molecule type" value="Genomic_DNA"/>
</dbReference>
<accession>A0A7X5LL92</accession>
<evidence type="ECO:0000313" key="1">
    <source>
        <dbReference type="EMBL" id="NDV91421.1"/>
    </source>
</evidence>